<dbReference type="EMBL" id="JBBKAJ010000022">
    <property type="protein sequence ID" value="MEJ8639239.1"/>
    <property type="molecule type" value="Genomic_DNA"/>
</dbReference>
<proteinExistence type="predicted"/>
<reference evidence="1" key="1">
    <citation type="submission" date="2024-03" db="EMBL/GenBank/DDBJ databases">
        <title>Novel Streptomyces species of biotechnological and ecological value are a feature of Machair soil.</title>
        <authorList>
            <person name="Prole J.R."/>
            <person name="Goodfellow M."/>
            <person name="Allenby N."/>
            <person name="Ward A.C."/>
        </authorList>
    </citation>
    <scope>NUCLEOTIDE SEQUENCE</scope>
    <source>
        <strain evidence="1">MS2.AVA.5</strain>
    </source>
</reference>
<evidence type="ECO:0000313" key="1">
    <source>
        <dbReference type="EMBL" id="MEJ8639239.1"/>
    </source>
</evidence>
<accession>A0ACC6Q6C3</accession>
<comment type="caution">
    <text evidence="1">The sequence shown here is derived from an EMBL/GenBank/DDBJ whole genome shotgun (WGS) entry which is preliminary data.</text>
</comment>
<evidence type="ECO:0000313" key="2">
    <source>
        <dbReference type="Proteomes" id="UP001377168"/>
    </source>
</evidence>
<organism evidence="1 2">
    <name type="scientific">Streptomyces achmelvichensis</name>
    <dbReference type="NCBI Taxonomy" id="3134111"/>
    <lineage>
        <taxon>Bacteria</taxon>
        <taxon>Bacillati</taxon>
        <taxon>Actinomycetota</taxon>
        <taxon>Actinomycetes</taxon>
        <taxon>Kitasatosporales</taxon>
        <taxon>Streptomycetaceae</taxon>
        <taxon>Streptomyces</taxon>
    </lineage>
</organism>
<name>A0ACC6Q6C3_9ACTN</name>
<protein>
    <submittedName>
        <fullName evidence="1">DUF305 domain-containing protein</fullName>
    </submittedName>
</protein>
<gene>
    <name evidence="1" type="ORF">WKI67_38445</name>
</gene>
<dbReference type="Proteomes" id="UP001377168">
    <property type="component" value="Unassembled WGS sequence"/>
</dbReference>
<sequence length="133" mass="13892">MNSQALELLSLVGGRGGDPALKAWAASLAVGHRAELGRLNALLDRMGLPRTNVHAGHDMPGMVTAADLGRARTLRGAAFDSFFGRELRAHLEQSARVSLSESRGGTGAEARRLAADLAAAHTGALEGLRSSLR</sequence>
<keyword evidence="2" id="KW-1185">Reference proteome</keyword>